<dbReference type="GO" id="GO:0006281">
    <property type="term" value="P:DNA repair"/>
    <property type="evidence" value="ECO:0007669"/>
    <property type="project" value="UniProtKB-KW"/>
</dbReference>
<evidence type="ECO:0000256" key="4">
    <source>
        <dbReference type="ARBA" id="ARBA00022679"/>
    </source>
</evidence>
<keyword evidence="5 13" id="KW-0548">Nucleotidyltransferase</keyword>
<evidence type="ECO:0000256" key="1">
    <source>
        <dbReference type="ARBA" id="ARBA00001936"/>
    </source>
</evidence>
<evidence type="ECO:0000256" key="14">
    <source>
        <dbReference type="SAM" id="MobiDB-lite"/>
    </source>
</evidence>
<keyword evidence="8 13" id="KW-0239">DNA-directed DNA polymerase</keyword>
<dbReference type="InterPro" id="IPR001357">
    <property type="entry name" value="BRCT_dom"/>
</dbReference>
<evidence type="ECO:0000256" key="3">
    <source>
        <dbReference type="ARBA" id="ARBA00008323"/>
    </source>
</evidence>
<dbReference type="GO" id="GO:0046872">
    <property type="term" value="F:metal ion binding"/>
    <property type="evidence" value="ECO:0007669"/>
    <property type="project" value="UniProtKB-UniRule"/>
</dbReference>
<dbReference type="InterPro" id="IPR002008">
    <property type="entry name" value="DNA_pol_X_beta-like"/>
</dbReference>
<dbReference type="EMBL" id="JBJQOH010000006">
    <property type="protein sequence ID" value="KAL3683505.1"/>
    <property type="molecule type" value="Genomic_DNA"/>
</dbReference>
<evidence type="ECO:0000256" key="7">
    <source>
        <dbReference type="ARBA" id="ARBA00022763"/>
    </source>
</evidence>
<feature type="domain" description="BRCT" evidence="15">
    <location>
        <begin position="6"/>
        <end position="100"/>
    </location>
</feature>
<dbReference type="Gene3D" id="3.30.210.10">
    <property type="entry name" value="DNA polymerase, thumb domain"/>
    <property type="match status" value="1"/>
</dbReference>
<dbReference type="GO" id="GO:0003887">
    <property type="term" value="F:DNA-directed DNA polymerase activity"/>
    <property type="evidence" value="ECO:0007669"/>
    <property type="project" value="UniProtKB-UniRule"/>
</dbReference>
<dbReference type="FunFam" id="3.30.460.10:FF:000029">
    <property type="entry name" value="DNA polymerase"/>
    <property type="match status" value="1"/>
</dbReference>
<evidence type="ECO:0000256" key="11">
    <source>
        <dbReference type="ARBA" id="ARBA00023242"/>
    </source>
</evidence>
<evidence type="ECO:0000313" key="17">
    <source>
        <dbReference type="Proteomes" id="UP001633002"/>
    </source>
</evidence>
<dbReference type="Gene3D" id="3.40.50.10190">
    <property type="entry name" value="BRCT domain"/>
    <property type="match status" value="1"/>
</dbReference>
<dbReference type="PRINTS" id="PR00870">
    <property type="entry name" value="DNAPOLXBETA"/>
</dbReference>
<evidence type="ECO:0000256" key="8">
    <source>
        <dbReference type="ARBA" id="ARBA00022932"/>
    </source>
</evidence>
<dbReference type="SMART" id="SM00483">
    <property type="entry name" value="POLXc"/>
    <property type="match status" value="1"/>
</dbReference>
<dbReference type="SUPFAM" id="SSF81585">
    <property type="entry name" value="PsbU/PolX domain-like"/>
    <property type="match status" value="1"/>
</dbReference>
<evidence type="ECO:0000256" key="10">
    <source>
        <dbReference type="ARBA" id="ARBA00023239"/>
    </source>
</evidence>
<dbReference type="InterPro" id="IPR037160">
    <property type="entry name" value="DNA_Pol_thumb_sf"/>
</dbReference>
<evidence type="ECO:0000256" key="6">
    <source>
        <dbReference type="ARBA" id="ARBA00022723"/>
    </source>
</evidence>
<dbReference type="InterPro" id="IPR010996">
    <property type="entry name" value="HHH_MUS81"/>
</dbReference>
<dbReference type="Pfam" id="PF14716">
    <property type="entry name" value="HHH_8"/>
    <property type="match status" value="1"/>
</dbReference>
<dbReference type="AlphaFoldDB" id="A0ABD3GW66"/>
<dbReference type="Gene3D" id="1.10.150.110">
    <property type="entry name" value="DNA polymerase beta, N-terminal domain-like"/>
    <property type="match status" value="1"/>
</dbReference>
<gene>
    <name evidence="16" type="ORF">R1sor_001527</name>
</gene>
<name>A0ABD3GW66_9MARC</name>
<dbReference type="SUPFAM" id="SSF52113">
    <property type="entry name" value="BRCT domain"/>
    <property type="match status" value="1"/>
</dbReference>
<dbReference type="GO" id="GO:0016829">
    <property type="term" value="F:lyase activity"/>
    <property type="evidence" value="ECO:0007669"/>
    <property type="project" value="UniProtKB-KW"/>
</dbReference>
<dbReference type="FunFam" id="3.30.210.10:FF:000006">
    <property type="entry name" value="DNA polymerase"/>
    <property type="match status" value="1"/>
</dbReference>
<dbReference type="InterPro" id="IPR002054">
    <property type="entry name" value="DNA-dir_DNA_pol_X"/>
</dbReference>
<evidence type="ECO:0000256" key="13">
    <source>
        <dbReference type="RuleBase" id="RU366014"/>
    </source>
</evidence>
<dbReference type="Pfam" id="PF14792">
    <property type="entry name" value="DNA_pol_B_palm"/>
    <property type="match status" value="1"/>
</dbReference>
<keyword evidence="4 13" id="KW-0808">Transferase</keyword>
<dbReference type="InterPro" id="IPR022312">
    <property type="entry name" value="DNA_pol_X"/>
</dbReference>
<comment type="caution">
    <text evidence="16">The sequence shown here is derived from an EMBL/GenBank/DDBJ whole genome shotgun (WGS) entry which is preliminary data.</text>
</comment>
<feature type="region of interest" description="Disordered" evidence="14">
    <location>
        <begin position="174"/>
        <end position="204"/>
    </location>
</feature>
<sequence>MGGEADSSALFGEVVAVFLEQGTNHRRLQIWKDKLQQKGGVIRQHINRTVTHIFAVDVKHLAERVGSDRLKQFQSKAFRYEWIEDCLKAGAKLPPDKYLVLRPEKDAPALSDESAPSSVVSEDDLYFDLPPGAKSKRKSAGGKDEDFESDEDSHKRRKVEDWMDVIQRGGKLGIVGPKGITSDGHEGNESQGQNVDGSEGPSPKVGGSLIELSAIESSPSYTPPNLNKNVTAIFDELKNIYGDALGDDRRSFSYYKANSVLEKLPFKITRPDQVKGLPAIGKSMQDQIMEIVKTGKSSRLEHFKHDEKVKAVSLFGAVWGIGPSTAQKLYDKGHRTLEDLQHEESLTSPQKFGLKFHDDINKKIPRHEVADMERLVQIHSESVTPGISVLCGGSYRRGKEMVGDMDMVVTHPDGKSHAGFLRQLVRKLKEIDFLTEDLTVGMDHKLEERGVDTYFGLCKYPGREQRHRIDFKVYPIEKYPFGLIAWTGNDVLNRRLRLLAEAKGYKLDDHGLFPVMRDAQGERVMDRTSGVPCKTEKDVFDKLGFPWLEPHERNL</sequence>
<dbReference type="Gene3D" id="1.10.150.20">
    <property type="entry name" value="5' to 3' exonuclease, C-terminal subdomain"/>
    <property type="match status" value="1"/>
</dbReference>
<dbReference type="GO" id="GO:0005634">
    <property type="term" value="C:nucleus"/>
    <property type="evidence" value="ECO:0007669"/>
    <property type="project" value="UniProtKB-SubCell"/>
</dbReference>
<comment type="similarity">
    <text evidence="3 13">Belongs to the DNA polymerase type-X family.</text>
</comment>
<dbReference type="GO" id="GO:0003677">
    <property type="term" value="F:DNA binding"/>
    <property type="evidence" value="ECO:0007669"/>
    <property type="project" value="UniProtKB-UniRule"/>
</dbReference>
<dbReference type="InterPro" id="IPR043519">
    <property type="entry name" value="NT_sf"/>
</dbReference>
<dbReference type="PROSITE" id="PS50172">
    <property type="entry name" value="BRCT"/>
    <property type="match status" value="1"/>
</dbReference>
<dbReference type="InterPro" id="IPR018944">
    <property type="entry name" value="DNA_pol_lambd_fingers_domain"/>
</dbReference>
<keyword evidence="9 13" id="KW-0234">DNA repair</keyword>
<feature type="compositionally biased region" description="Basic and acidic residues" evidence="14">
    <location>
        <begin position="152"/>
        <end position="161"/>
    </location>
</feature>
<dbReference type="FunFam" id="1.10.150.20:FF:000010">
    <property type="entry name" value="DNA polymerase lambda"/>
    <property type="match status" value="1"/>
</dbReference>
<dbReference type="PRINTS" id="PR00869">
    <property type="entry name" value="DNAPOLX"/>
</dbReference>
<dbReference type="EC" id="2.7.7.7" evidence="13"/>
<feature type="region of interest" description="Disordered" evidence="14">
    <location>
        <begin position="107"/>
        <end position="161"/>
    </location>
</feature>
<keyword evidence="10" id="KW-0456">Lyase</keyword>
<evidence type="ECO:0000256" key="5">
    <source>
        <dbReference type="ARBA" id="ARBA00022695"/>
    </source>
</evidence>
<dbReference type="Gene3D" id="3.30.460.10">
    <property type="entry name" value="Beta Polymerase, domain 2"/>
    <property type="match status" value="1"/>
</dbReference>
<comment type="catalytic activity">
    <reaction evidence="12 13">
        <text>DNA(n) + a 2'-deoxyribonucleoside 5'-triphosphate = DNA(n+1) + diphosphate</text>
        <dbReference type="Rhea" id="RHEA:22508"/>
        <dbReference type="Rhea" id="RHEA-COMP:17339"/>
        <dbReference type="Rhea" id="RHEA-COMP:17340"/>
        <dbReference type="ChEBI" id="CHEBI:33019"/>
        <dbReference type="ChEBI" id="CHEBI:61560"/>
        <dbReference type="ChEBI" id="CHEBI:173112"/>
        <dbReference type="EC" id="2.7.7.7"/>
    </reaction>
</comment>
<evidence type="ECO:0000256" key="12">
    <source>
        <dbReference type="ARBA" id="ARBA00049244"/>
    </source>
</evidence>
<dbReference type="SUPFAM" id="SSF47802">
    <property type="entry name" value="DNA polymerase beta, N-terminal domain-like"/>
    <property type="match status" value="1"/>
</dbReference>
<dbReference type="CDD" id="cd00141">
    <property type="entry name" value="NT_POLXc"/>
    <property type="match status" value="1"/>
</dbReference>
<protein>
    <recommendedName>
        <fullName evidence="13">DNA polymerase</fullName>
        <ecNumber evidence="13">2.7.7.7</ecNumber>
    </recommendedName>
</protein>
<dbReference type="PANTHER" id="PTHR11276:SF41">
    <property type="entry name" value="DNA POLYMERASE LAMBDA"/>
    <property type="match status" value="1"/>
</dbReference>
<keyword evidence="7 13" id="KW-0227">DNA damage</keyword>
<dbReference type="InterPro" id="IPR036420">
    <property type="entry name" value="BRCT_dom_sf"/>
</dbReference>
<evidence type="ECO:0000256" key="9">
    <source>
        <dbReference type="ARBA" id="ARBA00023204"/>
    </source>
</evidence>
<dbReference type="Proteomes" id="UP001633002">
    <property type="component" value="Unassembled WGS sequence"/>
</dbReference>
<accession>A0ABD3GW66</accession>
<comment type="function">
    <text evidence="13">DNA polymerase that functions in several pathways of DNA repair. Involved in base excision repair (BER) responsible for repair of lesions that give rise to abasic (AP) sites in DNA. Also contributes to DNA double-strand break repair by non-homologous end joining and homologous recombination. Has both template-dependent and template-independent (terminal transferase) DNA polymerase activities. Has also a 5'-deoxyribose-5-phosphate lyase (dRP lyase) activity.</text>
</comment>
<keyword evidence="17" id="KW-1185">Reference proteome</keyword>
<keyword evidence="11 13" id="KW-0539">Nucleus</keyword>
<reference evidence="16 17" key="1">
    <citation type="submission" date="2024-09" db="EMBL/GenBank/DDBJ databases">
        <title>Chromosome-scale assembly of Riccia sorocarpa.</title>
        <authorList>
            <person name="Paukszto L."/>
        </authorList>
    </citation>
    <scope>NUCLEOTIDE SEQUENCE [LARGE SCALE GENOMIC DNA]</scope>
    <source>
        <strain evidence="16">LP-2024</strain>
        <tissue evidence="16">Aerial parts of the thallus</tissue>
    </source>
</reference>
<dbReference type="InterPro" id="IPR028207">
    <property type="entry name" value="DNA_pol_B_palm_palm"/>
</dbReference>
<keyword evidence="6" id="KW-0479">Metal-binding</keyword>
<dbReference type="InterPro" id="IPR029398">
    <property type="entry name" value="PolB_thumb"/>
</dbReference>
<dbReference type="Pfam" id="PF14791">
    <property type="entry name" value="DNA_pol_B_thumb"/>
    <property type="match status" value="1"/>
</dbReference>
<organism evidence="16 17">
    <name type="scientific">Riccia sorocarpa</name>
    <dbReference type="NCBI Taxonomy" id="122646"/>
    <lineage>
        <taxon>Eukaryota</taxon>
        <taxon>Viridiplantae</taxon>
        <taxon>Streptophyta</taxon>
        <taxon>Embryophyta</taxon>
        <taxon>Marchantiophyta</taxon>
        <taxon>Marchantiopsida</taxon>
        <taxon>Marchantiidae</taxon>
        <taxon>Marchantiales</taxon>
        <taxon>Ricciaceae</taxon>
        <taxon>Riccia</taxon>
    </lineage>
</organism>
<comment type="cofactor">
    <cofactor evidence="1">
        <name>Mn(2+)</name>
        <dbReference type="ChEBI" id="CHEBI:29035"/>
    </cofactor>
</comment>
<evidence type="ECO:0000259" key="15">
    <source>
        <dbReference type="PROSITE" id="PS50172"/>
    </source>
</evidence>
<evidence type="ECO:0000256" key="2">
    <source>
        <dbReference type="ARBA" id="ARBA00004123"/>
    </source>
</evidence>
<dbReference type="InterPro" id="IPR027421">
    <property type="entry name" value="DNA_pol_lamdba_lyase_dom_sf"/>
</dbReference>
<evidence type="ECO:0000313" key="16">
    <source>
        <dbReference type="EMBL" id="KAL3683505.1"/>
    </source>
</evidence>
<dbReference type="PANTHER" id="PTHR11276">
    <property type="entry name" value="DNA POLYMERASE TYPE-X FAMILY MEMBER"/>
    <property type="match status" value="1"/>
</dbReference>
<proteinExistence type="inferred from homology"/>
<dbReference type="SUPFAM" id="SSF81301">
    <property type="entry name" value="Nucleotidyltransferase"/>
    <property type="match status" value="1"/>
</dbReference>
<comment type="subcellular location">
    <subcellularLocation>
        <location evidence="2 13">Nucleus</location>
    </subcellularLocation>
</comment>
<dbReference type="Pfam" id="PF10391">
    <property type="entry name" value="DNA_pol_lambd_f"/>
    <property type="match status" value="1"/>
</dbReference>